<accession>A0A9Q3URT3</accession>
<dbReference type="RefSeq" id="WP_228235303.1">
    <property type="nucleotide sequence ID" value="NZ_JAJGNA010000048.1"/>
</dbReference>
<dbReference type="InterPro" id="IPR008523">
    <property type="entry name" value="DUF805"/>
</dbReference>
<comment type="caution">
    <text evidence="2">The sequence shown here is derived from an EMBL/GenBank/DDBJ whole genome shotgun (WGS) entry which is preliminary data.</text>
</comment>
<evidence type="ECO:0000313" key="2">
    <source>
        <dbReference type="EMBL" id="MCC4310598.1"/>
    </source>
</evidence>
<keyword evidence="3" id="KW-1185">Reference proteome</keyword>
<dbReference type="PANTHER" id="PTHR34980:SF3">
    <property type="entry name" value="BLR8105 PROTEIN"/>
    <property type="match status" value="1"/>
</dbReference>
<dbReference type="SUPFAM" id="SSF54523">
    <property type="entry name" value="Pili subunits"/>
    <property type="match status" value="1"/>
</dbReference>
<dbReference type="GO" id="GO:0005886">
    <property type="term" value="C:plasma membrane"/>
    <property type="evidence" value="ECO:0007669"/>
    <property type="project" value="TreeGrafter"/>
</dbReference>
<protein>
    <submittedName>
        <fullName evidence="2">DUF805 domain-containing protein</fullName>
    </submittedName>
</protein>
<keyword evidence="1" id="KW-1133">Transmembrane helix</keyword>
<dbReference type="EMBL" id="JAJGNA010000048">
    <property type="protein sequence ID" value="MCC4310598.1"/>
    <property type="molecule type" value="Genomic_DNA"/>
</dbReference>
<dbReference type="Pfam" id="PF05656">
    <property type="entry name" value="DUF805"/>
    <property type="match status" value="1"/>
</dbReference>
<reference evidence="2" key="1">
    <citation type="submission" date="2021-10" db="EMBL/GenBank/DDBJ databases">
        <title>The diversity and Nitrogen Metabolism of Culturable Nitrate-Utilizing Bacteria Within the Oxygen Minimum Zone of the Changjiang (Yangtze River)Estuary.</title>
        <authorList>
            <person name="Zhang D."/>
            <person name="Zheng J."/>
            <person name="Liu S."/>
            <person name="He W."/>
        </authorList>
    </citation>
    <scope>NUCLEOTIDE SEQUENCE</scope>
    <source>
        <strain evidence="2">FXH-223</strain>
    </source>
</reference>
<name>A0A9Q3URT3_9GAMM</name>
<proteinExistence type="predicted"/>
<evidence type="ECO:0000256" key="1">
    <source>
        <dbReference type="SAM" id="Phobius"/>
    </source>
</evidence>
<dbReference type="Proteomes" id="UP001108027">
    <property type="component" value="Unassembled WGS sequence"/>
</dbReference>
<feature type="transmembrane region" description="Helical" evidence="1">
    <location>
        <begin position="101"/>
        <end position="121"/>
    </location>
</feature>
<feature type="transmembrane region" description="Helical" evidence="1">
    <location>
        <begin position="35"/>
        <end position="55"/>
    </location>
</feature>
<gene>
    <name evidence="2" type="ORF">LL252_18705</name>
</gene>
<dbReference type="Gene3D" id="3.30.700.10">
    <property type="entry name" value="Glycoprotein, Type 4 Pilin"/>
    <property type="match status" value="1"/>
</dbReference>
<dbReference type="InterPro" id="IPR045584">
    <property type="entry name" value="Pilin-like"/>
</dbReference>
<feature type="transmembrane region" description="Helical" evidence="1">
    <location>
        <begin position="67"/>
        <end position="89"/>
    </location>
</feature>
<sequence>MTEPYRSPTALDDPAPAHAATEPFAFRGRLGRLRYFAYLGLVTLVLYLLLTFASVLTAGASRSEPSALVGVVALLLMAVATFAACVYGIRRLNDLNRSGWLILLGFVPLVNLLLALILLFAPGTPGDNRYGPPPPANGTGVILGAVAAALVTLAMIGILAAVALPAYQDYVKRAEAYQMQRDSR</sequence>
<organism evidence="2 3">
    <name type="scientific">Alloalcanivorax marinus</name>
    <dbReference type="NCBI Taxonomy" id="1177169"/>
    <lineage>
        <taxon>Bacteria</taxon>
        <taxon>Pseudomonadati</taxon>
        <taxon>Pseudomonadota</taxon>
        <taxon>Gammaproteobacteria</taxon>
        <taxon>Oceanospirillales</taxon>
        <taxon>Alcanivoracaceae</taxon>
        <taxon>Alloalcanivorax</taxon>
    </lineage>
</organism>
<evidence type="ECO:0000313" key="3">
    <source>
        <dbReference type="Proteomes" id="UP001108027"/>
    </source>
</evidence>
<feature type="transmembrane region" description="Helical" evidence="1">
    <location>
        <begin position="141"/>
        <end position="164"/>
    </location>
</feature>
<keyword evidence="1" id="KW-0472">Membrane</keyword>
<keyword evidence="1" id="KW-0812">Transmembrane</keyword>
<dbReference type="AlphaFoldDB" id="A0A9Q3URT3"/>
<dbReference type="PANTHER" id="PTHR34980">
    <property type="entry name" value="INNER MEMBRANE PROTEIN-RELATED-RELATED"/>
    <property type="match status" value="1"/>
</dbReference>